<dbReference type="EMBL" id="MN738757">
    <property type="protein sequence ID" value="QHS83481.1"/>
    <property type="molecule type" value="Genomic_DNA"/>
</dbReference>
<dbReference type="InterPro" id="IPR023562">
    <property type="entry name" value="ClpP/TepA"/>
</dbReference>
<name>A0A6C0AW27_9ZZZZ</name>
<evidence type="ECO:0008006" key="2">
    <source>
        <dbReference type="Google" id="ProtNLM"/>
    </source>
</evidence>
<dbReference type="InterPro" id="IPR029045">
    <property type="entry name" value="ClpP/crotonase-like_dom_sf"/>
</dbReference>
<dbReference type="AlphaFoldDB" id="A0A6C0AW27"/>
<reference evidence="1" key="1">
    <citation type="journal article" date="2020" name="Nature">
        <title>Giant virus diversity and host interactions through global metagenomics.</title>
        <authorList>
            <person name="Schulz F."/>
            <person name="Roux S."/>
            <person name="Paez-Espino D."/>
            <person name="Jungbluth S."/>
            <person name="Walsh D.A."/>
            <person name="Denef V.J."/>
            <person name="McMahon K.D."/>
            <person name="Konstantinidis K.T."/>
            <person name="Eloe-Fadrosh E.A."/>
            <person name="Kyrpides N.C."/>
            <person name="Woyke T."/>
        </authorList>
    </citation>
    <scope>NUCLEOTIDE SEQUENCE</scope>
    <source>
        <strain evidence="1">GVMAG-S-ERX555943-30</strain>
    </source>
</reference>
<protein>
    <recommendedName>
        <fullName evidence="2">Protease</fullName>
    </recommendedName>
</protein>
<organism evidence="1">
    <name type="scientific">viral metagenome</name>
    <dbReference type="NCBI Taxonomy" id="1070528"/>
    <lineage>
        <taxon>unclassified sequences</taxon>
        <taxon>metagenomes</taxon>
        <taxon>organismal metagenomes</taxon>
    </lineage>
</organism>
<accession>A0A6C0AW27</accession>
<evidence type="ECO:0000313" key="1">
    <source>
        <dbReference type="EMBL" id="QHS83481.1"/>
    </source>
</evidence>
<sequence length="222" mass="25549">MMLLLLFLFSLWTTNVYTHYPIYLNSSNVITIKDAIDDETATSFLHKLNMLNNKKDIYVYLDTPGGSVESGNKILMEIQKYNLSCIADRAYSMGFVILQGCQNRYITNYGRLMQHQISYAIKNEKGKIDSYSKFIDQVENELVILQADRIHIPHDEFRLKTMNEWWMVGKYAIDNNCADKIVDVFCDTTLTNTNITEEYGPVNFVYSACPLIPGPVDVIPKK</sequence>
<proteinExistence type="predicted"/>
<dbReference type="Gene3D" id="3.90.226.10">
    <property type="entry name" value="2-enoyl-CoA Hydratase, Chain A, domain 1"/>
    <property type="match status" value="1"/>
</dbReference>
<dbReference type="Pfam" id="PF00574">
    <property type="entry name" value="CLP_protease"/>
    <property type="match status" value="1"/>
</dbReference>
<dbReference type="SUPFAM" id="SSF52096">
    <property type="entry name" value="ClpP/crotonase"/>
    <property type="match status" value="1"/>
</dbReference>